<evidence type="ECO:0000259" key="7">
    <source>
        <dbReference type="Pfam" id="PF01432"/>
    </source>
</evidence>
<evidence type="ECO:0000256" key="2">
    <source>
        <dbReference type="ARBA" id="ARBA00022723"/>
    </source>
</evidence>
<dbReference type="Proteomes" id="UP000596035">
    <property type="component" value="Chromosome"/>
</dbReference>
<gene>
    <name evidence="8" type="ORF">ADH66_04325</name>
    <name evidence="9" type="ORF">I5Q82_14390</name>
</gene>
<dbReference type="NCBIfam" id="TIGR02289">
    <property type="entry name" value="M3_not_pepF"/>
    <property type="match status" value="1"/>
</dbReference>
<name>A0A1Z2XND1_9FIRM</name>
<organism evidence="9 11">
    <name type="scientific">Acutalibacter muris</name>
    <dbReference type="NCBI Taxonomy" id="1796620"/>
    <lineage>
        <taxon>Bacteria</taxon>
        <taxon>Bacillati</taxon>
        <taxon>Bacillota</taxon>
        <taxon>Clostridia</taxon>
        <taxon>Eubacteriales</taxon>
        <taxon>Acutalibacteraceae</taxon>
        <taxon>Acutalibacter</taxon>
    </lineage>
</organism>
<dbReference type="InterPro" id="IPR011976">
    <property type="entry name" value="Pept_M3B_oligopep-rel"/>
</dbReference>
<dbReference type="SUPFAM" id="SSF55486">
    <property type="entry name" value="Metalloproteases ('zincins'), catalytic domain"/>
    <property type="match status" value="1"/>
</dbReference>
<dbReference type="GO" id="GO:0046872">
    <property type="term" value="F:metal ion binding"/>
    <property type="evidence" value="ECO:0007669"/>
    <property type="project" value="UniProtKB-UniRule"/>
</dbReference>
<evidence type="ECO:0000313" key="8">
    <source>
        <dbReference type="EMBL" id="ASB39945.1"/>
    </source>
</evidence>
<evidence type="ECO:0000256" key="4">
    <source>
        <dbReference type="ARBA" id="ARBA00022833"/>
    </source>
</evidence>
<dbReference type="KEGG" id="amur:ADH66_04325"/>
<dbReference type="EMBL" id="CP065321">
    <property type="protein sequence ID" value="QQR29234.1"/>
    <property type="molecule type" value="Genomic_DNA"/>
</dbReference>
<keyword evidence="10" id="KW-1185">Reference proteome</keyword>
<evidence type="ECO:0000256" key="1">
    <source>
        <dbReference type="ARBA" id="ARBA00022670"/>
    </source>
</evidence>
<feature type="domain" description="Peptidase M3A/M3B catalytic" evidence="7">
    <location>
        <begin position="165"/>
        <end position="540"/>
    </location>
</feature>
<comment type="cofactor">
    <cofactor evidence="6">
        <name>Zn(2+)</name>
        <dbReference type="ChEBI" id="CHEBI:29105"/>
    </cofactor>
    <text evidence="6">Binds 1 zinc ion.</text>
</comment>
<protein>
    <submittedName>
        <fullName evidence="9">M3 family oligoendopeptidase</fullName>
    </submittedName>
</protein>
<dbReference type="Gene3D" id="1.10.1370.30">
    <property type="match status" value="1"/>
</dbReference>
<keyword evidence="4 6" id="KW-0862">Zinc</keyword>
<keyword evidence="1 6" id="KW-0645">Protease</keyword>
<reference evidence="10" key="2">
    <citation type="submission" date="2017-05" db="EMBL/GenBank/DDBJ databases">
        <title>Improved OligoMM genomes.</title>
        <authorList>
            <person name="Garzetti D."/>
        </authorList>
    </citation>
    <scope>NUCLEOTIDE SEQUENCE [LARGE SCALE GENOMIC DNA]</scope>
    <source>
        <strain evidence="10">KB18</strain>
    </source>
</reference>
<dbReference type="RefSeq" id="WP_066535256.1">
    <property type="nucleotide sequence ID" value="NZ_CAJTCQ010000004.1"/>
</dbReference>
<dbReference type="Pfam" id="PF01432">
    <property type="entry name" value="Peptidase_M3"/>
    <property type="match status" value="1"/>
</dbReference>
<dbReference type="CDD" id="cd09606">
    <property type="entry name" value="M3B_PepF"/>
    <property type="match status" value="1"/>
</dbReference>
<reference evidence="9 11" key="3">
    <citation type="submission" date="2020-11" db="EMBL/GenBank/DDBJ databases">
        <title>Closed and high quality bacterial genomes of the OMM12 community.</title>
        <authorList>
            <person name="Marbouty M."/>
            <person name="Lamy-Besnier Q."/>
            <person name="Debarbieux L."/>
            <person name="Koszul R."/>
        </authorList>
    </citation>
    <scope>NUCLEOTIDE SEQUENCE [LARGE SCALE GENOMIC DNA]</scope>
    <source>
        <strain evidence="9 11">KB18</strain>
    </source>
</reference>
<keyword evidence="3 6" id="KW-0378">Hydrolase</keyword>
<comment type="similarity">
    <text evidence="6">Belongs to the peptidase M3 family.</text>
</comment>
<proteinExistence type="inferred from homology"/>
<dbReference type="AlphaFoldDB" id="A0A1Z2XND1"/>
<dbReference type="GO" id="GO:0006508">
    <property type="term" value="P:proteolysis"/>
    <property type="evidence" value="ECO:0007669"/>
    <property type="project" value="UniProtKB-KW"/>
</dbReference>
<evidence type="ECO:0000313" key="9">
    <source>
        <dbReference type="EMBL" id="QQR29234.1"/>
    </source>
</evidence>
<reference evidence="8" key="1">
    <citation type="journal article" date="2017" name="Genome Announc.">
        <title>High-Quality Whole-Genome Sequences of the Oligo-Mouse-Microbiota Bacterial Community.</title>
        <authorList>
            <person name="Garzetti D."/>
            <person name="Brugiroux S."/>
            <person name="Bunk B."/>
            <person name="Pukall R."/>
            <person name="McCoy K.D."/>
            <person name="Macpherson A.J."/>
            <person name="Stecher B."/>
        </authorList>
    </citation>
    <scope>NUCLEOTIDE SEQUENCE</scope>
    <source>
        <strain evidence="8">KB18</strain>
    </source>
</reference>
<sequence length="563" mass="65199">MKFSEMPYARPDMDSLFKQLDNLTAQLQDAPDAQAQLEIFDAKDKLMSRFNTLSSICSIRNTVDTRDKFYEEEQEYLDGQYPLVSEKVQAFNKVLVTSPFRRELEEKLGALLFTNIELELKSFSPEIVPLLQEENRLSTEYQKLYASARIEFMGKTVTIAQLGPYKQDPDRTVRKAAIEAEGGFFDQHRQELDELYDKLVKNRTEQAKKLGFENYVPLGFIRMGRNCYTPEDLSSFRSQVVRDLVPLTVKVKARQAKRLGIDDFKFYDNTFMFKGGSAKPQGTPEEIMAAGRRMYHELSEETGEFIDLMLENELFDVLAKEGKAPGGYCTSLPDYKYPFIFSNFNGTSGDVDVLTHEAGHAFANFIADRTIPVPDNRWPSMEGCETHSMSMEFLTAPWHHLFFGEQTQKYELSHAEDALSFIPYGCLVDHFQYEVYSHPEMTPQERNETWARLDKMYRPYLDFEGLPFYGRGAGWQRQMHIYQSPFYYIDYCLAQVMSLQFFALSLKDRDEAWKKYMDFVRLGGTKTFIGLAHSVNMRSPIDEGCVKDVCTATFEWTEQHLVE</sequence>
<evidence type="ECO:0000313" key="10">
    <source>
        <dbReference type="Proteomes" id="UP000196710"/>
    </source>
</evidence>
<keyword evidence="5 6" id="KW-0482">Metalloprotease</keyword>
<evidence type="ECO:0000256" key="6">
    <source>
        <dbReference type="RuleBase" id="RU003435"/>
    </source>
</evidence>
<dbReference type="EMBL" id="CP021422">
    <property type="protein sequence ID" value="ASB39945.1"/>
    <property type="molecule type" value="Genomic_DNA"/>
</dbReference>
<accession>A0A1Z2XND1</accession>
<evidence type="ECO:0000256" key="3">
    <source>
        <dbReference type="ARBA" id="ARBA00022801"/>
    </source>
</evidence>
<dbReference type="Proteomes" id="UP000196710">
    <property type="component" value="Chromosome"/>
</dbReference>
<keyword evidence="2 6" id="KW-0479">Metal-binding</keyword>
<evidence type="ECO:0000313" key="11">
    <source>
        <dbReference type="Proteomes" id="UP000596035"/>
    </source>
</evidence>
<dbReference type="GO" id="GO:0004222">
    <property type="term" value="F:metalloendopeptidase activity"/>
    <property type="evidence" value="ECO:0007669"/>
    <property type="project" value="InterPro"/>
</dbReference>
<dbReference type="InterPro" id="IPR001567">
    <property type="entry name" value="Pept_M3A_M3B_dom"/>
</dbReference>
<evidence type="ECO:0000256" key="5">
    <source>
        <dbReference type="ARBA" id="ARBA00023049"/>
    </source>
</evidence>